<dbReference type="PANTHER" id="PTHR11439:SF465">
    <property type="entry name" value="REVERSE TRANSCRIPTASE TY1_COPIA-TYPE DOMAIN-CONTAINING PROTEIN"/>
    <property type="match status" value="1"/>
</dbReference>
<dbReference type="OrthoDB" id="911704at2759"/>
<dbReference type="KEGG" id="sind:110011349"/>
<evidence type="ECO:0000313" key="1">
    <source>
        <dbReference type="Proteomes" id="UP000504604"/>
    </source>
</evidence>
<dbReference type="GeneID" id="110011349"/>
<protein>
    <submittedName>
        <fullName evidence="2">Uncharacterized protein LOC110011349</fullName>
    </submittedName>
</protein>
<dbReference type="InterPro" id="IPR043502">
    <property type="entry name" value="DNA/RNA_pol_sf"/>
</dbReference>
<dbReference type="SUPFAM" id="SSF56672">
    <property type="entry name" value="DNA/RNA polymerases"/>
    <property type="match status" value="1"/>
</dbReference>
<dbReference type="AlphaFoldDB" id="A0A8M8USV1"/>
<gene>
    <name evidence="2" type="primary">LOC110011349</name>
</gene>
<keyword evidence="1" id="KW-1185">Reference proteome</keyword>
<dbReference type="PANTHER" id="PTHR11439">
    <property type="entry name" value="GAG-POL-RELATED RETROTRANSPOSON"/>
    <property type="match status" value="1"/>
</dbReference>
<proteinExistence type="predicted"/>
<organism evidence="1 2">
    <name type="scientific">Sesamum indicum</name>
    <name type="common">Oriental sesame</name>
    <name type="synonym">Sesamum orientale</name>
    <dbReference type="NCBI Taxonomy" id="4182"/>
    <lineage>
        <taxon>Eukaryota</taxon>
        <taxon>Viridiplantae</taxon>
        <taxon>Streptophyta</taxon>
        <taxon>Embryophyta</taxon>
        <taxon>Tracheophyta</taxon>
        <taxon>Spermatophyta</taxon>
        <taxon>Magnoliopsida</taxon>
        <taxon>eudicotyledons</taxon>
        <taxon>Gunneridae</taxon>
        <taxon>Pentapetalae</taxon>
        <taxon>asterids</taxon>
        <taxon>lamiids</taxon>
        <taxon>Lamiales</taxon>
        <taxon>Pedaliaceae</taxon>
        <taxon>Sesamum</taxon>
    </lineage>
</organism>
<evidence type="ECO:0000313" key="2">
    <source>
        <dbReference type="RefSeq" id="XP_020547014.1"/>
    </source>
</evidence>
<dbReference type="Proteomes" id="UP000504604">
    <property type="component" value="Unplaced"/>
</dbReference>
<reference evidence="2" key="1">
    <citation type="submission" date="2025-08" db="UniProtKB">
        <authorList>
            <consortium name="RefSeq"/>
        </authorList>
    </citation>
    <scope>IDENTIFICATION</scope>
</reference>
<dbReference type="RefSeq" id="XP_020547014.1">
    <property type="nucleotide sequence ID" value="XM_020691355.1"/>
</dbReference>
<accession>A0A8M8USV1</accession>
<sequence>MDIIKDIGLAQAKSASSPFPSGLKLATISGPNFLHRDSYRRLVGRLLYLGFTRPDISYLVQQLSQYLNQPCDSHWKVALHVVRYLKGSPSKGLYFRGSNSLALRVFCDADWTSCPESRRSLTGYCIFLGDELVSWKTKK</sequence>
<name>A0A8M8USV1_SESIN</name>